<evidence type="ECO:0000256" key="1">
    <source>
        <dbReference type="SAM" id="MobiDB-lite"/>
    </source>
</evidence>
<protein>
    <recommendedName>
        <fullName evidence="3">DUF5777 domain-containing protein</fullName>
    </recommendedName>
</protein>
<reference evidence="4" key="1">
    <citation type="submission" date="2024-03" db="EMBL/GenBank/DDBJ databases">
        <authorList>
            <consortium name="ELIXIR-Norway"/>
            <consortium name="Elixir Norway"/>
        </authorList>
    </citation>
    <scope>NUCLEOTIDE SEQUENCE</scope>
</reference>
<feature type="chain" id="PRO_5046650449" description="DUF5777 domain-containing protein" evidence="2">
    <location>
        <begin position="20"/>
        <end position="359"/>
    </location>
</feature>
<evidence type="ECO:0000313" key="5">
    <source>
        <dbReference type="Proteomes" id="UP001497522"/>
    </source>
</evidence>
<dbReference type="Proteomes" id="UP001497522">
    <property type="component" value="Unassembled WGS sequence"/>
</dbReference>
<dbReference type="InterPro" id="IPR045916">
    <property type="entry name" value="DUF5777"/>
</dbReference>
<keyword evidence="2" id="KW-0732">Signal</keyword>
<feature type="domain" description="DUF5777" evidence="3">
    <location>
        <begin position="42"/>
        <end position="330"/>
    </location>
</feature>
<evidence type="ECO:0000259" key="3">
    <source>
        <dbReference type="Pfam" id="PF19089"/>
    </source>
</evidence>
<comment type="caution">
    <text evidence="4">The sequence shown here is derived from an EMBL/GenBank/DDBJ whole genome shotgun (WGS) entry which is preliminary data.</text>
</comment>
<name>A0ABP1A2K2_9BRYO</name>
<gene>
    <name evidence="4" type="ORF">CSSPJE1EN2_LOCUS25505</name>
</gene>
<sequence>MRKIYALLALALMAGAAHAQNDVVDDLMKESKPKHDYVAYTFKATRVICGQSIEMTKKNALDFRVVHRFGNIADNNAAHTLAGFYAISDVMFTFDYGITDDLSVGLGFSKGAGPVQELYDINLKYRLLKQTKDFKIPFTITLYGNAAVSGMKTDPFTGDPWRYTVTDSTTHVTTTYGTAAHRFSYLLQSLIAVKATDWLSVQLSPSFLWRNYVGNPAIQGNPGQDKNGMFFLGFQARAKVSKRRAIVFEYFLPITTPGATYRDYAPMLRGINTGYFPCINVGYEQETGGHVFTITLTNTGGLMENDFLPYTSSNWAKGQFRLGFTISRIFQFGDKHISPWTGKEPKSKADKKKEKDQAN</sequence>
<evidence type="ECO:0000256" key="2">
    <source>
        <dbReference type="SAM" id="SignalP"/>
    </source>
</evidence>
<feature type="region of interest" description="Disordered" evidence="1">
    <location>
        <begin position="340"/>
        <end position="359"/>
    </location>
</feature>
<proteinExistence type="predicted"/>
<evidence type="ECO:0000313" key="4">
    <source>
        <dbReference type="EMBL" id="CAK9855573.1"/>
    </source>
</evidence>
<dbReference type="EMBL" id="CAXHBF010000225">
    <property type="protein sequence ID" value="CAK9855573.1"/>
    <property type="molecule type" value="Genomic_DNA"/>
</dbReference>
<accession>A0ABP1A2K2</accession>
<dbReference type="Pfam" id="PF19089">
    <property type="entry name" value="DUF5777"/>
    <property type="match status" value="1"/>
</dbReference>
<organism evidence="4 5">
    <name type="scientific">Sphagnum jensenii</name>
    <dbReference type="NCBI Taxonomy" id="128206"/>
    <lineage>
        <taxon>Eukaryota</taxon>
        <taxon>Viridiplantae</taxon>
        <taxon>Streptophyta</taxon>
        <taxon>Embryophyta</taxon>
        <taxon>Bryophyta</taxon>
        <taxon>Sphagnophytina</taxon>
        <taxon>Sphagnopsida</taxon>
        <taxon>Sphagnales</taxon>
        <taxon>Sphagnaceae</taxon>
        <taxon>Sphagnum</taxon>
    </lineage>
</organism>
<feature type="signal peptide" evidence="2">
    <location>
        <begin position="1"/>
        <end position="19"/>
    </location>
</feature>
<keyword evidence="5" id="KW-1185">Reference proteome</keyword>